<evidence type="ECO:0008006" key="5">
    <source>
        <dbReference type="Google" id="ProtNLM"/>
    </source>
</evidence>
<keyword evidence="2" id="KW-0812">Transmembrane</keyword>
<feature type="transmembrane region" description="Helical" evidence="2">
    <location>
        <begin position="76"/>
        <end position="95"/>
    </location>
</feature>
<dbReference type="PANTHER" id="PTHR32309">
    <property type="entry name" value="TYROSINE-PROTEIN KINASE"/>
    <property type="match status" value="1"/>
</dbReference>
<sequence length="796" mass="86226">MAYRLVLDPNSSSPLLPGGQGSRALVPHAPSHGPNTLGLPIQLPNVDHSPFLSTPAPQFSEALISISDLLGYLRRFGIYGMLLALPLAAGVFYYLGMGAKVYEAEAKLRLRIGENNVLNLPDSVSHGPGELSAPQLVNNHLTEMKSHRFSEFLYDHIDPAKRDAWCARLLANPGRKAEILKLFGLYTPGEKPEMKGYFVDQLLAAVMVEPLKDSHILRIIVRDGDPAMAAEIANSFAESYIRFYGIQESGLTVKDQAYLEKQAAELRKKFETSERQLAEYSKSANFVDSTGSNGVDRARMTQFNTAITDAEQKLIKARSDLQSIRTTQQAGRDLQEVRIVGENVDVAFQRQKLDEKTTAKRALEPLCGRRHPQMLALSDEIDALKRSMGKAIDAVVTRAETEVVTLEAQIKDYEKMLDSARGMAVDQSGKKVEYNLLLEQVNADKLTYQKIVNSLSNAKITGGFTDSSALSLADTSGVPEKPVKPNKPVAAIASLMLFGIISIGFPVGWGLLDQHVLKIMRQGGSPSANIPSANDVPHVPVGQPMPPVIQRSPTSRLLASPPVMPPVAPLTIPGLGSAPVIARLPAIGSANPEFMLGQLLKPEPVGAAGALSQITTTLEMQALKRSGLGGIILMTSAESGEGKTAAAAALAAAFCHQGRSVFMMECNAVSPTLHEWFPHSNNHSSWAHDLESLRYGNTHLFLLPAHDLPAYATNELLDGYRAWIDRARHHVDWIILDAGPVLRNFADVAPLAPLATDVLLVNNPVIANPAKLKATLNLLQPMMSSSAFRGLIVQGV</sequence>
<proteinExistence type="predicted"/>
<feature type="coiled-coil region" evidence="1">
    <location>
        <begin position="256"/>
        <end position="283"/>
    </location>
</feature>
<reference evidence="3 4" key="1">
    <citation type="submission" date="2019-07" db="EMBL/GenBank/DDBJ databases">
        <title>Whole genome shotgun sequence of Brevifollis gellanilyticus NBRC 108608.</title>
        <authorList>
            <person name="Hosoyama A."/>
            <person name="Uohara A."/>
            <person name="Ohji S."/>
            <person name="Ichikawa N."/>
        </authorList>
    </citation>
    <scope>NUCLEOTIDE SEQUENCE [LARGE SCALE GENOMIC DNA]</scope>
    <source>
        <strain evidence="3 4">NBRC 108608</strain>
    </source>
</reference>
<name>A0A512M9B1_9BACT</name>
<dbReference type="EMBL" id="BKAG01000016">
    <property type="protein sequence ID" value="GEP43334.1"/>
    <property type="molecule type" value="Genomic_DNA"/>
</dbReference>
<evidence type="ECO:0000313" key="3">
    <source>
        <dbReference type="EMBL" id="GEP43334.1"/>
    </source>
</evidence>
<dbReference type="AlphaFoldDB" id="A0A512M9B1"/>
<dbReference type="InterPro" id="IPR027417">
    <property type="entry name" value="P-loop_NTPase"/>
</dbReference>
<gene>
    <name evidence="3" type="ORF">BGE01nite_26250</name>
</gene>
<dbReference type="Proteomes" id="UP000321577">
    <property type="component" value="Unassembled WGS sequence"/>
</dbReference>
<feature type="coiled-coil region" evidence="1">
    <location>
        <begin position="396"/>
        <end position="423"/>
    </location>
</feature>
<keyword evidence="2" id="KW-0472">Membrane</keyword>
<comment type="caution">
    <text evidence="3">The sequence shown here is derived from an EMBL/GenBank/DDBJ whole genome shotgun (WGS) entry which is preliminary data.</text>
</comment>
<protein>
    <recommendedName>
        <fullName evidence="5">Polysaccharide chain length determinant N-terminal domain-containing protein</fullName>
    </recommendedName>
</protein>
<dbReference type="RefSeq" id="WP_146850912.1">
    <property type="nucleotide sequence ID" value="NZ_BKAG01000016.1"/>
</dbReference>
<dbReference type="SUPFAM" id="SSF52540">
    <property type="entry name" value="P-loop containing nucleoside triphosphate hydrolases"/>
    <property type="match status" value="1"/>
</dbReference>
<feature type="transmembrane region" description="Helical" evidence="2">
    <location>
        <begin position="489"/>
        <end position="512"/>
    </location>
</feature>
<evidence type="ECO:0000313" key="4">
    <source>
        <dbReference type="Proteomes" id="UP000321577"/>
    </source>
</evidence>
<organism evidence="3 4">
    <name type="scientific">Brevifollis gellanilyticus</name>
    <dbReference type="NCBI Taxonomy" id="748831"/>
    <lineage>
        <taxon>Bacteria</taxon>
        <taxon>Pseudomonadati</taxon>
        <taxon>Verrucomicrobiota</taxon>
        <taxon>Verrucomicrobiia</taxon>
        <taxon>Verrucomicrobiales</taxon>
        <taxon>Verrucomicrobiaceae</taxon>
    </lineage>
</organism>
<dbReference type="PANTHER" id="PTHR32309:SF31">
    <property type="entry name" value="CAPSULAR EXOPOLYSACCHARIDE FAMILY"/>
    <property type="match status" value="1"/>
</dbReference>
<dbReference type="Gene3D" id="3.40.50.300">
    <property type="entry name" value="P-loop containing nucleotide triphosphate hydrolases"/>
    <property type="match status" value="1"/>
</dbReference>
<dbReference type="InterPro" id="IPR050445">
    <property type="entry name" value="Bact_polysacc_biosynth/exp"/>
</dbReference>
<dbReference type="OrthoDB" id="9794577at2"/>
<evidence type="ECO:0000256" key="1">
    <source>
        <dbReference type="SAM" id="Coils"/>
    </source>
</evidence>
<keyword evidence="4" id="KW-1185">Reference proteome</keyword>
<accession>A0A512M9B1</accession>
<evidence type="ECO:0000256" key="2">
    <source>
        <dbReference type="SAM" id="Phobius"/>
    </source>
</evidence>
<keyword evidence="1" id="KW-0175">Coiled coil</keyword>
<keyword evidence="2" id="KW-1133">Transmembrane helix</keyword>